<name>A0A4Y2MG51_ARAVE</name>
<organism evidence="1 2">
    <name type="scientific">Araneus ventricosus</name>
    <name type="common">Orbweaver spider</name>
    <name type="synonym">Epeira ventricosa</name>
    <dbReference type="NCBI Taxonomy" id="182803"/>
    <lineage>
        <taxon>Eukaryota</taxon>
        <taxon>Metazoa</taxon>
        <taxon>Ecdysozoa</taxon>
        <taxon>Arthropoda</taxon>
        <taxon>Chelicerata</taxon>
        <taxon>Arachnida</taxon>
        <taxon>Araneae</taxon>
        <taxon>Araneomorphae</taxon>
        <taxon>Entelegynae</taxon>
        <taxon>Araneoidea</taxon>
        <taxon>Araneidae</taxon>
        <taxon>Araneus</taxon>
    </lineage>
</organism>
<dbReference type="AlphaFoldDB" id="A0A4Y2MG51"/>
<keyword evidence="2" id="KW-1185">Reference proteome</keyword>
<protein>
    <submittedName>
        <fullName evidence="1">Uncharacterized protein</fullName>
    </submittedName>
</protein>
<reference evidence="1 2" key="1">
    <citation type="journal article" date="2019" name="Sci. Rep.">
        <title>Orb-weaving spider Araneus ventricosus genome elucidates the spidroin gene catalogue.</title>
        <authorList>
            <person name="Kono N."/>
            <person name="Nakamura H."/>
            <person name="Ohtoshi R."/>
            <person name="Moran D.A.P."/>
            <person name="Shinohara A."/>
            <person name="Yoshida Y."/>
            <person name="Fujiwara M."/>
            <person name="Mori M."/>
            <person name="Tomita M."/>
            <person name="Arakawa K."/>
        </authorList>
    </citation>
    <scope>NUCLEOTIDE SEQUENCE [LARGE SCALE GENOMIC DNA]</scope>
</reference>
<proteinExistence type="predicted"/>
<evidence type="ECO:0000313" key="2">
    <source>
        <dbReference type="Proteomes" id="UP000499080"/>
    </source>
</evidence>
<accession>A0A4Y2MG51</accession>
<gene>
    <name evidence="1" type="ORF">AVEN_169633_1</name>
</gene>
<dbReference type="Proteomes" id="UP000499080">
    <property type="component" value="Unassembled WGS sequence"/>
</dbReference>
<evidence type="ECO:0000313" key="1">
    <source>
        <dbReference type="EMBL" id="GBN26108.1"/>
    </source>
</evidence>
<dbReference type="EMBL" id="BGPR01007338">
    <property type="protein sequence ID" value="GBN26108.1"/>
    <property type="molecule type" value="Genomic_DNA"/>
</dbReference>
<comment type="caution">
    <text evidence="1">The sequence shown here is derived from an EMBL/GenBank/DDBJ whole genome shotgun (WGS) entry which is preliminary data.</text>
</comment>
<sequence length="180" mass="19822">MQLQRDGDGGVHETAGLRGVHLSAGVRGHVVRGVRPWKLQGGQGVRALPLLEPHLHGRVQDGVFWPGVVRAVPAGAQGQPVHIMQRGLPVDGGQVHPPQLPQLQPVRAAEERARMRGLYLPREQVPHHRTQEQVRWVSLGRFLVGSLPTAMALMARLRENVDISSPIMIPRTQNHPSFKS</sequence>